<evidence type="ECO:0000313" key="3">
    <source>
        <dbReference type="Proteomes" id="UP000769528"/>
    </source>
</evidence>
<comment type="caution">
    <text evidence="2">The sequence shown here is derived from an EMBL/GenBank/DDBJ whole genome shotgun (WGS) entry which is preliminary data.</text>
</comment>
<proteinExistence type="predicted"/>
<protein>
    <submittedName>
        <fullName evidence="2">Uncharacterized protein</fullName>
    </submittedName>
</protein>
<dbReference type="Pfam" id="PF09074">
    <property type="entry name" value="Mer2"/>
    <property type="match status" value="1"/>
</dbReference>
<sequence length="581" mass="65425">MNQKTLEELERWSNLAEKSAVEETDNSDVEDPGQKAILEKNNSEVMRLDQMTDDEVNQELVMWAGKLEMESIDLREKSKQLSNELKNNSLLIKATKKYLIKEFVDWKLNTHNTLNEVTGPVKEISKDVIEIKSQLFKTLGAYSKETQNLNNKKNDKSMTNKLNEIIRTLNTIKSGSLNAKEKQGVLLAREIEKSDQSSQRDAFDTSNILRDFAITINEQIKSSIFESFDSISSLCLEGIDQLQKTTSIMNETLKHLSDNQNKLFLELMIIRSQKSGKGLFFTPDNSVADPHQTSGSPPIRRNKKASNFYDELLAAGQELSTTISKTNTSRSENSMATNIFKSSAEELENYGRGKRSRIRKSYDVKEIMKEAFSAKESALGKTYPKSTKRGLTSKKTVTISQNGPVLKKKVMNEAKERNRIINTDNTKSPGCPDGTKSTNVNAVTPEFGKRFGKESGIIQESVKRIKISFDVEDPKILFGSSRYSGREKSNNGLCEKTNTKKAIFAHPDSPIEKDAHKKKAESSFQDRKYEDQLIEAAEECSEGGNGKMNKVKQLRRLIETDDLSSSPVSSCNVYECFSSEI</sequence>
<dbReference type="InterPro" id="IPR015159">
    <property type="entry name" value="Rec107"/>
</dbReference>
<dbReference type="AlphaFoldDB" id="A0A9P8PFD2"/>
<feature type="region of interest" description="Disordered" evidence="1">
    <location>
        <begin position="283"/>
        <end position="302"/>
    </location>
</feature>
<accession>A0A9P8PFD2</accession>
<organism evidence="2 3">
    <name type="scientific">Wickerhamomyces mucosus</name>
    <dbReference type="NCBI Taxonomy" id="1378264"/>
    <lineage>
        <taxon>Eukaryota</taxon>
        <taxon>Fungi</taxon>
        <taxon>Dikarya</taxon>
        <taxon>Ascomycota</taxon>
        <taxon>Saccharomycotina</taxon>
        <taxon>Saccharomycetes</taxon>
        <taxon>Phaffomycetales</taxon>
        <taxon>Wickerhamomycetaceae</taxon>
        <taxon>Wickerhamomyces</taxon>
    </lineage>
</organism>
<keyword evidence="3" id="KW-1185">Reference proteome</keyword>
<dbReference type="GO" id="GO:0000794">
    <property type="term" value="C:condensed nuclear chromosome"/>
    <property type="evidence" value="ECO:0007669"/>
    <property type="project" value="InterPro"/>
</dbReference>
<reference evidence="2" key="1">
    <citation type="journal article" date="2021" name="Open Biol.">
        <title>Shared evolutionary footprints suggest mitochondrial oxidative damage underlies multiple complex I losses in fungi.</title>
        <authorList>
            <person name="Schikora-Tamarit M.A."/>
            <person name="Marcet-Houben M."/>
            <person name="Nosek J."/>
            <person name="Gabaldon T."/>
        </authorList>
    </citation>
    <scope>NUCLEOTIDE SEQUENCE</scope>
    <source>
        <strain evidence="2">CBS6341</strain>
    </source>
</reference>
<name>A0A9P8PFD2_9ASCO</name>
<dbReference type="GO" id="GO:0007131">
    <property type="term" value="P:reciprocal meiotic recombination"/>
    <property type="evidence" value="ECO:0007669"/>
    <property type="project" value="InterPro"/>
</dbReference>
<gene>
    <name evidence="2" type="ORF">WICMUC_004806</name>
</gene>
<evidence type="ECO:0000256" key="1">
    <source>
        <dbReference type="SAM" id="MobiDB-lite"/>
    </source>
</evidence>
<reference evidence="2" key="2">
    <citation type="submission" date="2021-01" db="EMBL/GenBank/DDBJ databases">
        <authorList>
            <person name="Schikora-Tamarit M.A."/>
        </authorList>
    </citation>
    <scope>NUCLEOTIDE SEQUENCE</scope>
    <source>
        <strain evidence="2">CBS6341</strain>
    </source>
</reference>
<dbReference type="OrthoDB" id="3997928at2759"/>
<evidence type="ECO:0000313" key="2">
    <source>
        <dbReference type="EMBL" id="KAH3670837.1"/>
    </source>
</evidence>
<dbReference type="EMBL" id="JAEUBF010001298">
    <property type="protein sequence ID" value="KAH3670837.1"/>
    <property type="molecule type" value="Genomic_DNA"/>
</dbReference>
<dbReference type="Proteomes" id="UP000769528">
    <property type="component" value="Unassembled WGS sequence"/>
</dbReference>